<organism evidence="2 3">
    <name type="scientific">Ursus maritimus</name>
    <name type="common">Polar bear</name>
    <name type="synonym">Thalarctos maritimus</name>
    <dbReference type="NCBI Taxonomy" id="29073"/>
    <lineage>
        <taxon>Eukaryota</taxon>
        <taxon>Metazoa</taxon>
        <taxon>Chordata</taxon>
        <taxon>Craniata</taxon>
        <taxon>Vertebrata</taxon>
        <taxon>Euteleostomi</taxon>
        <taxon>Mammalia</taxon>
        <taxon>Eutheria</taxon>
        <taxon>Laurasiatheria</taxon>
        <taxon>Carnivora</taxon>
        <taxon>Caniformia</taxon>
        <taxon>Ursidae</taxon>
        <taxon>Ursus</taxon>
    </lineage>
</organism>
<accession>A0A384D944</accession>
<dbReference type="KEGG" id="umr:103676095"/>
<gene>
    <name evidence="3" type="primary">LOC103676095</name>
</gene>
<name>A0A384D944_URSMA</name>
<reference evidence="3" key="1">
    <citation type="submission" date="2025-08" db="UniProtKB">
        <authorList>
            <consortium name="RefSeq"/>
        </authorList>
    </citation>
    <scope>IDENTIFICATION</scope>
    <source>
        <tissue evidence="3">Whole blood</tissue>
    </source>
</reference>
<feature type="region of interest" description="Disordered" evidence="1">
    <location>
        <begin position="135"/>
        <end position="175"/>
    </location>
</feature>
<sequence>MTEPPKCPCIMFQTEEILPTTTGEKITTGGKIVASYSTCQATQDLRLEITHTSFSNTRISFPSEGFSWRNFLLGSSSSRRKLGPVLSKVRHDIRIGSGGRFGRKAVAINIEEDEQILGDIETLYTTTVEEMPVNVAHSTRSCGRGDSGQRDKEEKRRVKEYREAAGRPHPKSGSCAPQLCKKHCFTREFFNFSWTKLVYYSHFSLTPPHPCWQQLLRKML</sequence>
<feature type="compositionally biased region" description="Basic and acidic residues" evidence="1">
    <location>
        <begin position="147"/>
        <end position="166"/>
    </location>
</feature>
<dbReference type="OrthoDB" id="10565190at2759"/>
<dbReference type="GeneID" id="103676095"/>
<evidence type="ECO:0000313" key="2">
    <source>
        <dbReference type="Proteomes" id="UP000261680"/>
    </source>
</evidence>
<keyword evidence="2" id="KW-1185">Reference proteome</keyword>
<dbReference type="AlphaFoldDB" id="A0A384D944"/>
<evidence type="ECO:0000256" key="1">
    <source>
        <dbReference type="SAM" id="MobiDB-lite"/>
    </source>
</evidence>
<evidence type="ECO:0000313" key="3">
    <source>
        <dbReference type="RefSeq" id="XP_008703491.2"/>
    </source>
</evidence>
<dbReference type="RefSeq" id="XP_008703491.2">
    <property type="nucleotide sequence ID" value="XM_008705269.2"/>
</dbReference>
<proteinExistence type="predicted"/>
<dbReference type="Proteomes" id="UP000261680">
    <property type="component" value="Unplaced"/>
</dbReference>
<protein>
    <submittedName>
        <fullName evidence="3">Uncharacterized protein LOC103676095 isoform X1</fullName>
    </submittedName>
</protein>